<feature type="non-terminal residue" evidence="1">
    <location>
        <position position="51"/>
    </location>
</feature>
<protein>
    <submittedName>
        <fullName evidence="1">Uncharacterized protein</fullName>
    </submittedName>
</protein>
<gene>
    <name evidence="1" type="primary">ORF126885</name>
</gene>
<organism evidence="1">
    <name type="scientific">Arion vulgaris</name>
    <dbReference type="NCBI Taxonomy" id="1028688"/>
    <lineage>
        <taxon>Eukaryota</taxon>
        <taxon>Metazoa</taxon>
        <taxon>Spiralia</taxon>
        <taxon>Lophotrochozoa</taxon>
        <taxon>Mollusca</taxon>
        <taxon>Gastropoda</taxon>
        <taxon>Heterobranchia</taxon>
        <taxon>Euthyneura</taxon>
        <taxon>Panpulmonata</taxon>
        <taxon>Eupulmonata</taxon>
        <taxon>Stylommatophora</taxon>
        <taxon>Helicina</taxon>
        <taxon>Arionoidea</taxon>
        <taxon>Arionidae</taxon>
        <taxon>Arion</taxon>
    </lineage>
</organism>
<sequence length="51" mass="6078">MVNCSTCTFHMPDNKNRTKFKPVFGEFSNNLQIRVMIDITFCDYFDGYEMK</sequence>
<reference evidence="1" key="1">
    <citation type="submission" date="2014-12" db="EMBL/GenBank/DDBJ databases">
        <title>Insight into the proteome of Arion vulgaris.</title>
        <authorList>
            <person name="Aradska J."/>
            <person name="Bulat T."/>
            <person name="Smidak R."/>
            <person name="Sarate P."/>
            <person name="Gangsoo J."/>
            <person name="Sialana F."/>
            <person name="Bilban M."/>
            <person name="Lubec G."/>
        </authorList>
    </citation>
    <scope>NUCLEOTIDE SEQUENCE</scope>
    <source>
        <tissue evidence="1">Skin</tissue>
    </source>
</reference>
<accession>A0A0B7ALV4</accession>
<dbReference type="AlphaFoldDB" id="A0A0B7ALV4"/>
<name>A0A0B7ALV4_9EUPU</name>
<proteinExistence type="predicted"/>
<dbReference type="EMBL" id="HACG01034737">
    <property type="protein sequence ID" value="CEK81602.1"/>
    <property type="molecule type" value="Transcribed_RNA"/>
</dbReference>
<evidence type="ECO:0000313" key="1">
    <source>
        <dbReference type="EMBL" id="CEK81602.1"/>
    </source>
</evidence>